<reference evidence="1" key="1">
    <citation type="journal article" date="2021" name="Proc. Natl. Acad. Sci. U.S.A.">
        <title>A Catalog of Tens of Thousands of Viruses from Human Metagenomes Reveals Hidden Associations with Chronic Diseases.</title>
        <authorList>
            <person name="Tisza M.J."/>
            <person name="Buck C.B."/>
        </authorList>
    </citation>
    <scope>NUCLEOTIDE SEQUENCE</scope>
    <source>
        <strain evidence="1">CtZE52</strain>
    </source>
</reference>
<name>A0A8S5P3Y7_9CAUD</name>
<organism evidence="1">
    <name type="scientific">Siphoviridae sp. ctZE52</name>
    <dbReference type="NCBI Taxonomy" id="2825557"/>
    <lineage>
        <taxon>Viruses</taxon>
        <taxon>Duplodnaviria</taxon>
        <taxon>Heunggongvirae</taxon>
        <taxon>Uroviricota</taxon>
        <taxon>Caudoviricetes</taxon>
    </lineage>
</organism>
<dbReference type="EMBL" id="BK015320">
    <property type="protein sequence ID" value="DAE01163.1"/>
    <property type="molecule type" value="Genomic_DNA"/>
</dbReference>
<proteinExistence type="predicted"/>
<accession>A0A8S5P3Y7</accession>
<protein>
    <submittedName>
        <fullName evidence="1">Uncharacterized protein</fullName>
    </submittedName>
</protein>
<evidence type="ECO:0000313" key="1">
    <source>
        <dbReference type="EMBL" id="DAE01163.1"/>
    </source>
</evidence>
<sequence length="47" mass="5584">MFLRFATCPSHFLGWNSSFFHVINLVINRSIGFIRFLPLLYHPITCR</sequence>